<dbReference type="AlphaFoldDB" id="A0A2J6R7K6"/>
<keyword evidence="3" id="KW-1185">Reference proteome</keyword>
<keyword evidence="1" id="KW-0732">Signal</keyword>
<gene>
    <name evidence="2" type="ORF">L207DRAFT_589090</name>
</gene>
<evidence type="ECO:0000256" key="1">
    <source>
        <dbReference type="SAM" id="SignalP"/>
    </source>
</evidence>
<reference evidence="2 3" key="1">
    <citation type="submission" date="2016-04" db="EMBL/GenBank/DDBJ databases">
        <title>A degradative enzymes factory behind the ericoid mycorrhizal symbiosis.</title>
        <authorList>
            <consortium name="DOE Joint Genome Institute"/>
            <person name="Martino E."/>
            <person name="Morin E."/>
            <person name="Grelet G."/>
            <person name="Kuo A."/>
            <person name="Kohler A."/>
            <person name="Daghino S."/>
            <person name="Barry K."/>
            <person name="Choi C."/>
            <person name="Cichocki N."/>
            <person name="Clum A."/>
            <person name="Copeland A."/>
            <person name="Hainaut M."/>
            <person name="Haridas S."/>
            <person name="Labutti K."/>
            <person name="Lindquist E."/>
            <person name="Lipzen A."/>
            <person name="Khouja H.-R."/>
            <person name="Murat C."/>
            <person name="Ohm R."/>
            <person name="Olson A."/>
            <person name="Spatafora J."/>
            <person name="Veneault-Fourrey C."/>
            <person name="Henrissat B."/>
            <person name="Grigoriev I."/>
            <person name="Martin F."/>
            <person name="Perotto S."/>
        </authorList>
    </citation>
    <scope>NUCLEOTIDE SEQUENCE [LARGE SCALE GENOMIC DNA]</scope>
    <source>
        <strain evidence="2 3">F</strain>
    </source>
</reference>
<protein>
    <recommendedName>
        <fullName evidence="4">Extracellular membrane protein CFEM domain-containing protein</fullName>
    </recommendedName>
</protein>
<dbReference type="OrthoDB" id="3538998at2759"/>
<organism evidence="2 3">
    <name type="scientific">Hyaloscypha variabilis (strain UAMH 11265 / GT02V1 / F)</name>
    <name type="common">Meliniomyces variabilis</name>
    <dbReference type="NCBI Taxonomy" id="1149755"/>
    <lineage>
        <taxon>Eukaryota</taxon>
        <taxon>Fungi</taxon>
        <taxon>Dikarya</taxon>
        <taxon>Ascomycota</taxon>
        <taxon>Pezizomycotina</taxon>
        <taxon>Leotiomycetes</taxon>
        <taxon>Helotiales</taxon>
        <taxon>Hyaloscyphaceae</taxon>
        <taxon>Hyaloscypha</taxon>
        <taxon>Hyaloscypha variabilis</taxon>
    </lineage>
</organism>
<proteinExistence type="predicted"/>
<feature type="signal peptide" evidence="1">
    <location>
        <begin position="1"/>
        <end position="20"/>
    </location>
</feature>
<dbReference type="EMBL" id="KZ613954">
    <property type="protein sequence ID" value="PMD34499.1"/>
    <property type="molecule type" value="Genomic_DNA"/>
</dbReference>
<feature type="chain" id="PRO_5014440809" description="Extracellular membrane protein CFEM domain-containing protein" evidence="1">
    <location>
        <begin position="21"/>
        <end position="354"/>
    </location>
</feature>
<sequence>MFSKALISTALLPSLVYSQAENLNPGGAGCVDPSGYTSCYATSATNFGNCGQVCTQEYAPATKQFETCAAACSAANWATNIGCWLQSCWNRVYSCRYQGTAMQYIAGTDLEQTTLSHPIPYYPTPDGAPAACSCNLGLVYGNMTDQTIADIGSCVALGNGPDPSGTFDCDCCQTSQLISNIFNICPSSNLSSIGFDSWFADQEKSIKNSQVSYSEIAAMAGGGPLGNCTILNTPDTCVSKYKLPIEGTKWWNPLALPAGVPGTEALSDVAGSVTVPPWGMTKTTMVLFPAYTTVITPAAYNEKNAAATTGGVSGTATGAGAAVATTKASTASELVLRSWGASLIVVAVSGLLCF</sequence>
<accession>A0A2J6R7K6</accession>
<evidence type="ECO:0000313" key="3">
    <source>
        <dbReference type="Proteomes" id="UP000235786"/>
    </source>
</evidence>
<name>A0A2J6R7K6_HYAVF</name>
<dbReference type="Proteomes" id="UP000235786">
    <property type="component" value="Unassembled WGS sequence"/>
</dbReference>
<evidence type="ECO:0000313" key="2">
    <source>
        <dbReference type="EMBL" id="PMD34499.1"/>
    </source>
</evidence>
<evidence type="ECO:0008006" key="4">
    <source>
        <dbReference type="Google" id="ProtNLM"/>
    </source>
</evidence>